<proteinExistence type="predicted"/>
<dbReference type="Gene3D" id="1.20.200.10">
    <property type="entry name" value="Fumarase/aspartase (Central domain)"/>
    <property type="match status" value="1"/>
</dbReference>
<feature type="region of interest" description="Disordered" evidence="1">
    <location>
        <begin position="115"/>
        <end position="146"/>
    </location>
</feature>
<dbReference type="InterPro" id="IPR008948">
    <property type="entry name" value="L-Aspartase-like"/>
</dbReference>
<dbReference type="GO" id="GO:0004397">
    <property type="term" value="F:histidine ammonia-lyase activity"/>
    <property type="evidence" value="ECO:0007669"/>
    <property type="project" value="UniProtKB-EC"/>
</dbReference>
<keyword evidence="2" id="KW-0456">Lyase</keyword>
<name>A0A4U9CRS3_RAOTE</name>
<sequence>MAKPGVNSGMMIAQYVAASLCAENKQLAQPAVLDNFVTSGLQEDHLSLGTGSALKLQRLLSNLYQILAIEYLLAAQALEFHPIDMLARGTRHGLALLRQSVATWGRRSLACPPKSLKRSRRLKNSRRTGWHSGPSVKNATQQEHRL</sequence>
<feature type="compositionally biased region" description="Polar residues" evidence="1">
    <location>
        <begin position="135"/>
        <end position="146"/>
    </location>
</feature>
<evidence type="ECO:0000313" key="2">
    <source>
        <dbReference type="EMBL" id="VTN08420.1"/>
    </source>
</evidence>
<dbReference type="InterPro" id="IPR001106">
    <property type="entry name" value="Aromatic_Lyase"/>
</dbReference>
<dbReference type="AlphaFoldDB" id="A0A4U9CRS3"/>
<gene>
    <name evidence="2" type="primary">hutH_2</name>
    <name evidence="2" type="ORF">NCTC9185_00297</name>
</gene>
<evidence type="ECO:0000313" key="3">
    <source>
        <dbReference type="Proteomes" id="UP000339249"/>
    </source>
</evidence>
<evidence type="ECO:0000256" key="1">
    <source>
        <dbReference type="SAM" id="MobiDB-lite"/>
    </source>
</evidence>
<dbReference type="EMBL" id="CABDVU010000001">
    <property type="protein sequence ID" value="VTN08420.1"/>
    <property type="molecule type" value="Genomic_DNA"/>
</dbReference>
<organism evidence="2 3">
    <name type="scientific">Raoultella terrigena</name>
    <name type="common">Klebsiella terrigena</name>
    <dbReference type="NCBI Taxonomy" id="577"/>
    <lineage>
        <taxon>Bacteria</taxon>
        <taxon>Pseudomonadati</taxon>
        <taxon>Pseudomonadota</taxon>
        <taxon>Gammaproteobacteria</taxon>
        <taxon>Enterobacterales</taxon>
        <taxon>Enterobacteriaceae</taxon>
        <taxon>Klebsiella/Raoultella group</taxon>
        <taxon>Raoultella</taxon>
    </lineage>
</organism>
<dbReference type="Proteomes" id="UP000339249">
    <property type="component" value="Unassembled WGS sequence"/>
</dbReference>
<reference evidence="2 3" key="1">
    <citation type="submission" date="2019-04" db="EMBL/GenBank/DDBJ databases">
        <authorList>
            <consortium name="Pathogen Informatics"/>
        </authorList>
    </citation>
    <scope>NUCLEOTIDE SEQUENCE [LARGE SCALE GENOMIC DNA]</scope>
    <source>
        <strain evidence="2 3">NCTC9185</strain>
    </source>
</reference>
<accession>A0A4U9CRS3</accession>
<protein>
    <submittedName>
        <fullName evidence="2">Histidine ammonia-lyase</fullName>
        <ecNumber evidence="2">4.3.1.3</ecNumber>
    </submittedName>
</protein>
<dbReference type="Pfam" id="PF00221">
    <property type="entry name" value="Lyase_aromatic"/>
    <property type="match status" value="1"/>
</dbReference>
<feature type="compositionally biased region" description="Basic residues" evidence="1">
    <location>
        <begin position="115"/>
        <end position="129"/>
    </location>
</feature>
<dbReference type="SUPFAM" id="SSF48557">
    <property type="entry name" value="L-aspartase-like"/>
    <property type="match status" value="1"/>
</dbReference>
<dbReference type="EC" id="4.3.1.3" evidence="2"/>
<dbReference type="PANTHER" id="PTHR10362">
    <property type="entry name" value="HISTIDINE AMMONIA-LYASE"/>
    <property type="match status" value="1"/>
</dbReference>